<name>A0A1J8QUP3_9AGAM</name>
<feature type="compositionally biased region" description="Basic and acidic residues" evidence="10">
    <location>
        <begin position="107"/>
        <end position="125"/>
    </location>
</feature>
<feature type="region of interest" description="Disordered" evidence="10">
    <location>
        <begin position="139"/>
        <end position="235"/>
    </location>
</feature>
<dbReference type="OrthoDB" id="448446at2759"/>
<feature type="compositionally biased region" description="Basic residues" evidence="10">
    <location>
        <begin position="368"/>
        <end position="380"/>
    </location>
</feature>
<dbReference type="AlphaFoldDB" id="A0A1J8QUP3"/>
<keyword evidence="4 9" id="KW-0698">rRNA processing</keyword>
<keyword evidence="5" id="KW-0175">Coiled coil</keyword>
<dbReference type="GO" id="GO:0005730">
    <property type="term" value="C:nucleolus"/>
    <property type="evidence" value="ECO:0007669"/>
    <property type="project" value="UniProtKB-SubCell"/>
</dbReference>
<feature type="compositionally biased region" description="Basic and acidic residues" evidence="10">
    <location>
        <begin position="178"/>
        <end position="197"/>
    </location>
</feature>
<comment type="subunit">
    <text evidence="9">Associates with 90S and pre-40S pre-ribosomal particles.</text>
</comment>
<dbReference type="PANTHER" id="PTHR21738:SF0">
    <property type="entry name" value="RIBOSOMAL RNA PROCESSING PROTEIN 36 HOMOLOG"/>
    <property type="match status" value="1"/>
</dbReference>
<feature type="compositionally biased region" description="Acidic residues" evidence="10">
    <location>
        <begin position="61"/>
        <end position="81"/>
    </location>
</feature>
<feature type="compositionally biased region" description="Acidic residues" evidence="10">
    <location>
        <begin position="92"/>
        <end position="106"/>
    </location>
</feature>
<dbReference type="InterPro" id="IPR009292">
    <property type="entry name" value="RRP36"/>
</dbReference>
<dbReference type="GO" id="GO:0030686">
    <property type="term" value="C:90S preribosome"/>
    <property type="evidence" value="ECO:0007669"/>
    <property type="project" value="TreeGrafter"/>
</dbReference>
<comment type="subcellular location">
    <subcellularLocation>
        <location evidence="1 9">Nucleus</location>
        <location evidence="1 9">Nucleolus</location>
    </subcellularLocation>
</comment>
<evidence type="ECO:0000256" key="3">
    <source>
        <dbReference type="ARBA" id="ARBA00022517"/>
    </source>
</evidence>
<feature type="compositionally biased region" description="Basic and acidic residues" evidence="10">
    <location>
        <begin position="301"/>
        <end position="325"/>
    </location>
</feature>
<accession>A0A1J8QUP3</accession>
<protein>
    <recommendedName>
        <fullName evidence="9">rRNA biogenesis protein RRP36</fullName>
    </recommendedName>
</protein>
<evidence type="ECO:0000256" key="7">
    <source>
        <dbReference type="ARBA" id="ARBA00023274"/>
    </source>
</evidence>
<evidence type="ECO:0000256" key="2">
    <source>
        <dbReference type="ARBA" id="ARBA00009418"/>
    </source>
</evidence>
<feature type="region of interest" description="Disordered" evidence="10">
    <location>
        <begin position="301"/>
        <end position="335"/>
    </location>
</feature>
<evidence type="ECO:0000256" key="6">
    <source>
        <dbReference type="ARBA" id="ARBA00023242"/>
    </source>
</evidence>
<evidence type="ECO:0000256" key="1">
    <source>
        <dbReference type="ARBA" id="ARBA00004604"/>
    </source>
</evidence>
<reference evidence="11 12" key="1">
    <citation type="submission" date="2016-03" db="EMBL/GenBank/DDBJ databases">
        <title>Comparative genomics of the ectomycorrhizal sister species Rhizopogon vinicolor and Rhizopogon vesiculosus (Basidiomycota: Boletales) reveals a divergence of the mating type B locus.</title>
        <authorList>
            <person name="Mujic A.B."/>
            <person name="Kuo A."/>
            <person name="Tritt A."/>
            <person name="Lipzen A."/>
            <person name="Chen C."/>
            <person name="Johnson J."/>
            <person name="Sharma A."/>
            <person name="Barry K."/>
            <person name="Grigoriev I.V."/>
            <person name="Spatafora J.W."/>
        </authorList>
    </citation>
    <scope>NUCLEOTIDE SEQUENCE [LARGE SCALE GENOMIC DNA]</scope>
    <source>
        <strain evidence="11 12">AM-OR11-056</strain>
    </source>
</reference>
<keyword evidence="6 9" id="KW-0539">Nucleus</keyword>
<feature type="compositionally biased region" description="Polar residues" evidence="10">
    <location>
        <begin position="32"/>
        <end position="42"/>
    </location>
</feature>
<evidence type="ECO:0000256" key="9">
    <source>
        <dbReference type="RuleBase" id="RU368027"/>
    </source>
</evidence>
<comment type="similarity">
    <text evidence="2 9">Belongs to the RRP36 family.</text>
</comment>
<evidence type="ECO:0000256" key="5">
    <source>
        <dbReference type="ARBA" id="ARBA00023054"/>
    </source>
</evidence>
<dbReference type="Proteomes" id="UP000183567">
    <property type="component" value="Unassembled WGS sequence"/>
</dbReference>
<evidence type="ECO:0000256" key="10">
    <source>
        <dbReference type="SAM" id="MobiDB-lite"/>
    </source>
</evidence>
<feature type="region of interest" description="Disordered" evidence="10">
    <location>
        <begin position="1"/>
        <end position="126"/>
    </location>
</feature>
<gene>
    <name evidence="11" type="ORF">AZE42_00197</name>
</gene>
<dbReference type="STRING" id="180088.A0A1J8QUP3"/>
<keyword evidence="3 9" id="KW-0690">Ribosome biogenesis</keyword>
<evidence type="ECO:0000313" key="11">
    <source>
        <dbReference type="EMBL" id="OJA17160.1"/>
    </source>
</evidence>
<dbReference type="EMBL" id="LVVM01002157">
    <property type="protein sequence ID" value="OJA17160.1"/>
    <property type="molecule type" value="Genomic_DNA"/>
</dbReference>
<evidence type="ECO:0000256" key="8">
    <source>
        <dbReference type="ARBA" id="ARBA00025053"/>
    </source>
</evidence>
<comment type="caution">
    <text evidence="11">The sequence shown here is derived from an EMBL/GenBank/DDBJ whole genome shotgun (WGS) entry which is preliminary data.</text>
</comment>
<comment type="function">
    <text evidence="8 9">Component of the 90S pre-ribosome involved in the maturation of rRNAs. Required for early cleavages of the pre-RNAs in the 40S ribosomal subunit maturation pathway.</text>
</comment>
<keyword evidence="7 9" id="KW-0687">Ribonucleoprotein</keyword>
<sequence>MLHKTRPQAKPQTRLPLAGRIPPKSAPRHTQPKSVRFSSVAENEQHDESEASSESGSGSESDSDEGVDTGHDEDEDEDEDADAPRVVQWVDVDSEAESQAEDEIDHDDTHDIPSSKPSRDLRSLEDDLSSLPLGMLRKAQRTLAQARALSDSESESNASSENTSASDDDEPPRSTTAKGKDKEKLERDPKIRKDLAKRSSKHAPTEITSKRPVSRRRTVVESKAPQPRDPRFLHITGDYKPEKFREQYNFLSNLHSNELKTLRESLKRARKLLANSPHDLRAEREREVGRLELAVKRGESTVNRDKREKVETDALQRATREEREKRQHGKAGWWMKASEKKELLMKARYEEIASSGGKRAVKKAIEKKQKKISQKEKKSRPFPASQAGDSAGGGQKRPARFALAEEGSKPSKRRKFV</sequence>
<feature type="compositionally biased region" description="Basic and acidic residues" evidence="10">
    <location>
        <begin position="226"/>
        <end position="235"/>
    </location>
</feature>
<evidence type="ECO:0000256" key="4">
    <source>
        <dbReference type="ARBA" id="ARBA00022552"/>
    </source>
</evidence>
<organism evidence="11 12">
    <name type="scientific">Rhizopogon vesiculosus</name>
    <dbReference type="NCBI Taxonomy" id="180088"/>
    <lineage>
        <taxon>Eukaryota</taxon>
        <taxon>Fungi</taxon>
        <taxon>Dikarya</taxon>
        <taxon>Basidiomycota</taxon>
        <taxon>Agaricomycotina</taxon>
        <taxon>Agaricomycetes</taxon>
        <taxon>Agaricomycetidae</taxon>
        <taxon>Boletales</taxon>
        <taxon>Suillineae</taxon>
        <taxon>Rhizopogonaceae</taxon>
        <taxon>Rhizopogon</taxon>
    </lineage>
</organism>
<feature type="compositionally biased region" description="Low complexity" evidence="10">
    <location>
        <begin position="155"/>
        <end position="165"/>
    </location>
</feature>
<dbReference type="PANTHER" id="PTHR21738">
    <property type="entry name" value="RIBOSOMAL RNA PROCESSING PROTEIN 36 HOMOLOG"/>
    <property type="match status" value="1"/>
</dbReference>
<keyword evidence="12" id="KW-1185">Reference proteome</keyword>
<evidence type="ECO:0000313" key="12">
    <source>
        <dbReference type="Proteomes" id="UP000183567"/>
    </source>
</evidence>
<feature type="region of interest" description="Disordered" evidence="10">
    <location>
        <begin position="352"/>
        <end position="417"/>
    </location>
</feature>
<dbReference type="Pfam" id="PF06102">
    <property type="entry name" value="RRP36"/>
    <property type="match status" value="1"/>
</dbReference>
<proteinExistence type="inferred from homology"/>
<dbReference type="GO" id="GO:0000462">
    <property type="term" value="P:maturation of SSU-rRNA from tricistronic rRNA transcript (SSU-rRNA, 5.8S rRNA, LSU-rRNA)"/>
    <property type="evidence" value="ECO:0007669"/>
    <property type="project" value="TreeGrafter"/>
</dbReference>